<sequence length="85" mass="9374">MASQATRYCTESTVTPGGRVLPSLGVMPPRKDSDQSVGKCPIYDERSLNDFCFYKDAFSFPRLRMAGRGAQIPDMLYAPSTIPHA</sequence>
<dbReference type="Proteomes" id="UP000789525">
    <property type="component" value="Unassembled WGS sequence"/>
</dbReference>
<proteinExistence type="predicted"/>
<organism evidence="1 2">
    <name type="scientific">Acaulospora colombiana</name>
    <dbReference type="NCBI Taxonomy" id="27376"/>
    <lineage>
        <taxon>Eukaryota</taxon>
        <taxon>Fungi</taxon>
        <taxon>Fungi incertae sedis</taxon>
        <taxon>Mucoromycota</taxon>
        <taxon>Glomeromycotina</taxon>
        <taxon>Glomeromycetes</taxon>
        <taxon>Diversisporales</taxon>
        <taxon>Acaulosporaceae</taxon>
        <taxon>Acaulospora</taxon>
    </lineage>
</organism>
<evidence type="ECO:0000313" key="1">
    <source>
        <dbReference type="EMBL" id="CAG8710514.1"/>
    </source>
</evidence>
<keyword evidence="2" id="KW-1185">Reference proteome</keyword>
<name>A0ACA9PIA4_9GLOM</name>
<accession>A0ACA9PIA4</accession>
<comment type="caution">
    <text evidence="1">The sequence shown here is derived from an EMBL/GenBank/DDBJ whole genome shotgun (WGS) entry which is preliminary data.</text>
</comment>
<evidence type="ECO:0000313" key="2">
    <source>
        <dbReference type="Proteomes" id="UP000789525"/>
    </source>
</evidence>
<gene>
    <name evidence="1" type="ORF">ACOLOM_LOCUS10646</name>
</gene>
<protein>
    <submittedName>
        <fullName evidence="1">10527_t:CDS:1</fullName>
    </submittedName>
</protein>
<dbReference type="EMBL" id="CAJVPT010035165">
    <property type="protein sequence ID" value="CAG8710514.1"/>
    <property type="molecule type" value="Genomic_DNA"/>
</dbReference>
<reference evidence="1" key="1">
    <citation type="submission" date="2021-06" db="EMBL/GenBank/DDBJ databases">
        <authorList>
            <person name="Kallberg Y."/>
            <person name="Tangrot J."/>
            <person name="Rosling A."/>
        </authorList>
    </citation>
    <scope>NUCLEOTIDE SEQUENCE</scope>
    <source>
        <strain evidence="1">CL356</strain>
    </source>
</reference>